<evidence type="ECO:0000313" key="3">
    <source>
        <dbReference type="Proteomes" id="UP000008022"/>
    </source>
</evidence>
<dbReference type="Gramene" id="ORUFI05G03540.1">
    <property type="protein sequence ID" value="ORUFI05G03540.1"/>
    <property type="gene ID" value="ORUFI05G03540"/>
</dbReference>
<feature type="region of interest" description="Disordered" evidence="1">
    <location>
        <begin position="36"/>
        <end position="56"/>
    </location>
</feature>
<protein>
    <submittedName>
        <fullName evidence="2">Uncharacterized protein</fullName>
    </submittedName>
</protein>
<accession>A0A0E0PHK6</accession>
<evidence type="ECO:0000313" key="2">
    <source>
        <dbReference type="EnsemblPlants" id="ORUFI05G03540.1"/>
    </source>
</evidence>
<dbReference type="HOGENOM" id="CLU_152846_0_0_1"/>
<keyword evidence="3" id="KW-1185">Reference proteome</keyword>
<dbReference type="EnsemblPlants" id="ORUFI05G03540.1">
    <property type="protein sequence ID" value="ORUFI05G03540.1"/>
    <property type="gene ID" value="ORUFI05G03540"/>
</dbReference>
<reference evidence="3" key="1">
    <citation type="submission" date="2013-06" db="EMBL/GenBank/DDBJ databases">
        <authorList>
            <person name="Zhao Q."/>
        </authorList>
    </citation>
    <scope>NUCLEOTIDE SEQUENCE</scope>
    <source>
        <strain evidence="3">cv. W1943</strain>
    </source>
</reference>
<dbReference type="Proteomes" id="UP000008022">
    <property type="component" value="Unassembled WGS sequence"/>
</dbReference>
<evidence type="ECO:0000256" key="1">
    <source>
        <dbReference type="SAM" id="MobiDB-lite"/>
    </source>
</evidence>
<proteinExistence type="predicted"/>
<reference evidence="2" key="2">
    <citation type="submission" date="2015-06" db="UniProtKB">
        <authorList>
            <consortium name="EnsemblPlants"/>
        </authorList>
    </citation>
    <scope>IDENTIFICATION</scope>
</reference>
<organism evidence="2 3">
    <name type="scientific">Oryza rufipogon</name>
    <name type="common">Brownbeard rice</name>
    <name type="synonym">Asian wild rice</name>
    <dbReference type="NCBI Taxonomy" id="4529"/>
    <lineage>
        <taxon>Eukaryota</taxon>
        <taxon>Viridiplantae</taxon>
        <taxon>Streptophyta</taxon>
        <taxon>Embryophyta</taxon>
        <taxon>Tracheophyta</taxon>
        <taxon>Spermatophyta</taxon>
        <taxon>Magnoliopsida</taxon>
        <taxon>Liliopsida</taxon>
        <taxon>Poales</taxon>
        <taxon>Poaceae</taxon>
        <taxon>BOP clade</taxon>
        <taxon>Oryzoideae</taxon>
        <taxon>Oryzeae</taxon>
        <taxon>Oryzinae</taxon>
        <taxon>Oryza</taxon>
    </lineage>
</organism>
<dbReference type="AlphaFoldDB" id="A0A0E0PHK6"/>
<sequence length="140" mass="15325">MGNPFSTLWKVDENYVMASAAKVQLGVEACLNGGLHNGGDEGKREGNPSFGDTRNRQEIVCSDRRMRCLDPPDWLMPIKNQTRKAIRCPTSIKFDMQICHLNGGDRARPARASAQAPPLCSNLPKLKSIPGSATVPLIIH</sequence>
<name>A0A0E0PHK6_ORYRU</name>